<evidence type="ECO:0000313" key="2">
    <source>
        <dbReference type="EMBL" id="OWM73479.1"/>
    </source>
</evidence>
<feature type="compositionally biased region" description="Basic residues" evidence="1">
    <location>
        <begin position="66"/>
        <end position="80"/>
    </location>
</feature>
<comment type="caution">
    <text evidence="2">The sequence shown here is derived from an EMBL/GenBank/DDBJ whole genome shotgun (WGS) entry which is preliminary data.</text>
</comment>
<evidence type="ECO:0000313" key="3">
    <source>
        <dbReference type="Proteomes" id="UP000197138"/>
    </source>
</evidence>
<dbReference type="Proteomes" id="UP000197138">
    <property type="component" value="Unassembled WGS sequence"/>
</dbReference>
<accession>A0A218WLY7</accession>
<protein>
    <submittedName>
        <fullName evidence="2">Uncharacterized protein</fullName>
    </submittedName>
</protein>
<feature type="region of interest" description="Disordered" evidence="1">
    <location>
        <begin position="60"/>
        <end position="83"/>
    </location>
</feature>
<proteinExistence type="predicted"/>
<dbReference type="AlphaFoldDB" id="A0A218WLY7"/>
<organism evidence="2 3">
    <name type="scientific">Punica granatum</name>
    <name type="common">Pomegranate</name>
    <dbReference type="NCBI Taxonomy" id="22663"/>
    <lineage>
        <taxon>Eukaryota</taxon>
        <taxon>Viridiplantae</taxon>
        <taxon>Streptophyta</taxon>
        <taxon>Embryophyta</taxon>
        <taxon>Tracheophyta</taxon>
        <taxon>Spermatophyta</taxon>
        <taxon>Magnoliopsida</taxon>
        <taxon>eudicotyledons</taxon>
        <taxon>Gunneridae</taxon>
        <taxon>Pentapetalae</taxon>
        <taxon>rosids</taxon>
        <taxon>malvids</taxon>
        <taxon>Myrtales</taxon>
        <taxon>Lythraceae</taxon>
        <taxon>Punica</taxon>
    </lineage>
</organism>
<dbReference type="EMBL" id="MTKT01003950">
    <property type="protein sequence ID" value="OWM73479.1"/>
    <property type="molecule type" value="Genomic_DNA"/>
</dbReference>
<gene>
    <name evidence="2" type="ORF">CDL15_Pgr026578</name>
</gene>
<name>A0A218WLY7_PUNGR</name>
<evidence type="ECO:0000256" key="1">
    <source>
        <dbReference type="SAM" id="MobiDB-lite"/>
    </source>
</evidence>
<sequence>MAWECVEDNGYNVGPELYLDWYDDDLEFIAIGGSTSHDAGAGGSGLQVAGVGGYSIEEAQMQDKSRAKRKRQNTKTRFKQRTTEERERLFVEQEINVVVED</sequence>
<reference evidence="3" key="1">
    <citation type="journal article" date="2017" name="Plant J.">
        <title>The pomegranate (Punica granatum L.) genome and the genomics of punicalagin biosynthesis.</title>
        <authorList>
            <person name="Qin G."/>
            <person name="Xu C."/>
            <person name="Ming R."/>
            <person name="Tang H."/>
            <person name="Guyot R."/>
            <person name="Kramer E.M."/>
            <person name="Hu Y."/>
            <person name="Yi X."/>
            <person name="Qi Y."/>
            <person name="Xu X."/>
            <person name="Gao Z."/>
            <person name="Pan H."/>
            <person name="Jian J."/>
            <person name="Tian Y."/>
            <person name="Yue Z."/>
            <person name="Xu Y."/>
        </authorList>
    </citation>
    <scope>NUCLEOTIDE SEQUENCE [LARGE SCALE GENOMIC DNA]</scope>
    <source>
        <strain evidence="3">cv. Dabenzi</strain>
    </source>
</reference>